<feature type="region of interest" description="Disordered" evidence="1">
    <location>
        <begin position="1"/>
        <end position="34"/>
    </location>
</feature>
<dbReference type="RefSeq" id="XP_045960524.1">
    <property type="nucleotide sequence ID" value="XM_046099396.1"/>
</dbReference>
<name>A0A9P8UP58_9PEZI</name>
<gene>
    <name evidence="2" type="ORF">BKA67DRAFT_531569</name>
</gene>
<feature type="compositionally biased region" description="Acidic residues" evidence="1">
    <location>
        <begin position="14"/>
        <end position="34"/>
    </location>
</feature>
<sequence length="403" mass="45244">MRVGDNYEMIFDSEGLEENEEEEGEEMDYDVGTDSDGEIDLVSAAPIVVSDILQRSHNQQAKVDREARVSSQMPLTAPQHLRSRHLSDFAFSYSSTPAQSPTTTTLPDAEVDMNLKSRFRVRVEPKPISAELSEAIAIMDREILEEGPPKKRGRGRPKGSTNGMSHLAEFQVNKTKKTTATIGAPKSGSGTPSGTASGAAAGAKKRGRPNKAPELSMRETYLKNEAKFPAFGCEWYDPFEYPGGEHGGTCPAELQNMETLRRHVYLVHGDKGAPNVCRWKKCGQQPEPKVFATYEEWREHMEKEHLIPYSWHMGDGIQNRGIETLEVKKDPEKLPDYLFRDGLQVTPSIKDQQYEDTAGMLGRKRRLREIRRLAEENAPTELEFRAQLLGQQVPRLKRKGSSN</sequence>
<dbReference type="GO" id="GO:0003677">
    <property type="term" value="F:DNA binding"/>
    <property type="evidence" value="ECO:0007669"/>
    <property type="project" value="InterPro"/>
</dbReference>
<dbReference type="OrthoDB" id="5424797at2759"/>
<evidence type="ECO:0000313" key="3">
    <source>
        <dbReference type="Proteomes" id="UP000758603"/>
    </source>
</evidence>
<feature type="region of interest" description="Disordered" evidence="1">
    <location>
        <begin position="143"/>
        <end position="216"/>
    </location>
</feature>
<reference evidence="2" key="1">
    <citation type="journal article" date="2021" name="Nat. Commun.">
        <title>Genetic determinants of endophytism in the Arabidopsis root mycobiome.</title>
        <authorList>
            <person name="Mesny F."/>
            <person name="Miyauchi S."/>
            <person name="Thiergart T."/>
            <person name="Pickel B."/>
            <person name="Atanasova L."/>
            <person name="Karlsson M."/>
            <person name="Huettel B."/>
            <person name="Barry K.W."/>
            <person name="Haridas S."/>
            <person name="Chen C."/>
            <person name="Bauer D."/>
            <person name="Andreopoulos W."/>
            <person name="Pangilinan J."/>
            <person name="LaButti K."/>
            <person name="Riley R."/>
            <person name="Lipzen A."/>
            <person name="Clum A."/>
            <person name="Drula E."/>
            <person name="Henrissat B."/>
            <person name="Kohler A."/>
            <person name="Grigoriev I.V."/>
            <person name="Martin F.M."/>
            <person name="Hacquard S."/>
        </authorList>
    </citation>
    <scope>NUCLEOTIDE SEQUENCE</scope>
    <source>
        <strain evidence="2">MPI-SDFR-AT-0073</strain>
    </source>
</reference>
<dbReference type="GeneID" id="70128288"/>
<dbReference type="InterPro" id="IPR017956">
    <property type="entry name" value="AT_hook_DNA-bd_motif"/>
</dbReference>
<evidence type="ECO:0000313" key="2">
    <source>
        <dbReference type="EMBL" id="KAH6656290.1"/>
    </source>
</evidence>
<dbReference type="EMBL" id="JAGPXC010000002">
    <property type="protein sequence ID" value="KAH6656290.1"/>
    <property type="molecule type" value="Genomic_DNA"/>
</dbReference>
<protein>
    <submittedName>
        <fullName evidence="2">Uncharacterized protein</fullName>
    </submittedName>
</protein>
<feature type="compositionally biased region" description="Low complexity" evidence="1">
    <location>
        <begin position="183"/>
        <end position="202"/>
    </location>
</feature>
<dbReference type="PRINTS" id="PR00929">
    <property type="entry name" value="ATHOOK"/>
</dbReference>
<keyword evidence="3" id="KW-1185">Reference proteome</keyword>
<comment type="caution">
    <text evidence="2">The sequence shown here is derived from an EMBL/GenBank/DDBJ whole genome shotgun (WGS) entry which is preliminary data.</text>
</comment>
<proteinExistence type="predicted"/>
<evidence type="ECO:0000256" key="1">
    <source>
        <dbReference type="SAM" id="MobiDB-lite"/>
    </source>
</evidence>
<accession>A0A9P8UP58</accession>
<dbReference type="AlphaFoldDB" id="A0A9P8UP58"/>
<organism evidence="2 3">
    <name type="scientific">Truncatella angustata</name>
    <dbReference type="NCBI Taxonomy" id="152316"/>
    <lineage>
        <taxon>Eukaryota</taxon>
        <taxon>Fungi</taxon>
        <taxon>Dikarya</taxon>
        <taxon>Ascomycota</taxon>
        <taxon>Pezizomycotina</taxon>
        <taxon>Sordariomycetes</taxon>
        <taxon>Xylariomycetidae</taxon>
        <taxon>Amphisphaeriales</taxon>
        <taxon>Sporocadaceae</taxon>
        <taxon>Truncatella</taxon>
    </lineage>
</organism>
<dbReference type="Proteomes" id="UP000758603">
    <property type="component" value="Unassembled WGS sequence"/>
</dbReference>